<dbReference type="PANTHER" id="PTHR48079:SF6">
    <property type="entry name" value="NAD(P)-BINDING DOMAIN-CONTAINING PROTEIN-RELATED"/>
    <property type="match status" value="1"/>
</dbReference>
<evidence type="ECO:0000313" key="3">
    <source>
        <dbReference type="Proteomes" id="UP001189122"/>
    </source>
</evidence>
<dbReference type="Gene3D" id="3.40.50.720">
    <property type="entry name" value="NAD(P)-binding Rossmann-like Domain"/>
    <property type="match status" value="2"/>
</dbReference>
<dbReference type="InterPro" id="IPR036291">
    <property type="entry name" value="NAD(P)-bd_dom_sf"/>
</dbReference>
<dbReference type="SUPFAM" id="SSF51735">
    <property type="entry name" value="NAD(P)-binding Rossmann-fold domains"/>
    <property type="match status" value="1"/>
</dbReference>
<name>A0A7I8IPN5_SPIIN</name>
<accession>A0A7I8IPN5</accession>
<dbReference type="InterPro" id="IPR051783">
    <property type="entry name" value="NAD(P)-dependent_oxidoreduct"/>
</dbReference>
<dbReference type="GO" id="GO:0004029">
    <property type="term" value="F:aldehyde dehydrogenase (NAD+) activity"/>
    <property type="evidence" value="ECO:0007669"/>
    <property type="project" value="TreeGrafter"/>
</dbReference>
<evidence type="ECO:0000259" key="1">
    <source>
        <dbReference type="Pfam" id="PF01370"/>
    </source>
</evidence>
<proteinExistence type="predicted"/>
<protein>
    <recommendedName>
        <fullName evidence="1">NAD-dependent epimerase/dehydratase domain-containing protein</fullName>
    </recommendedName>
</protein>
<keyword evidence="3" id="KW-1185">Reference proteome</keyword>
<dbReference type="EMBL" id="CACRZD030000005">
    <property type="protein sequence ID" value="CAA6659443.1"/>
    <property type="molecule type" value="Genomic_DNA"/>
</dbReference>
<dbReference type="GO" id="GO:0005737">
    <property type="term" value="C:cytoplasm"/>
    <property type="evidence" value="ECO:0007669"/>
    <property type="project" value="TreeGrafter"/>
</dbReference>
<dbReference type="InterPro" id="IPR001509">
    <property type="entry name" value="Epimerase_deHydtase"/>
</dbReference>
<evidence type="ECO:0000313" key="2">
    <source>
        <dbReference type="EMBL" id="CAA2619696.1"/>
    </source>
</evidence>
<dbReference type="PANTHER" id="PTHR48079">
    <property type="entry name" value="PROTEIN YEEZ"/>
    <property type="match status" value="1"/>
</dbReference>
<dbReference type="EMBL" id="LR743592">
    <property type="protein sequence ID" value="CAA2619696.1"/>
    <property type="molecule type" value="Genomic_DNA"/>
</dbReference>
<dbReference type="Pfam" id="PF01370">
    <property type="entry name" value="Epimerase"/>
    <property type="match status" value="2"/>
</dbReference>
<dbReference type="AlphaFoldDB" id="A0A7I8IPN5"/>
<sequence>MKVMVTGASGYLGGHLCAALLKEGYTVRAFVRRSSDLSHLPTPRPAGGATSDSAGGELELAFGDVLVHSAAIVESWIPDLSQFHSVHPEKSFCTEYEKSKTSADKIAHQAALEGIPIVIMCPGVIYGPGKSPLIERFNGRLPGYIGDSKDKFSFSHVEDVAAGHVAAIRKGRIGQKYLLAGENGSLNLTCDLAAAITKTRKPTVHIPLWLLYIYGWLSVIYARLTGKPPTISYPAVKVVRRQWAYSNAKAREDLGYSPRPLDEGMEEVLPWLKGLGLIKY</sequence>
<organism evidence="2">
    <name type="scientific">Spirodela intermedia</name>
    <name type="common">Intermediate duckweed</name>
    <dbReference type="NCBI Taxonomy" id="51605"/>
    <lineage>
        <taxon>Eukaryota</taxon>
        <taxon>Viridiplantae</taxon>
        <taxon>Streptophyta</taxon>
        <taxon>Embryophyta</taxon>
        <taxon>Tracheophyta</taxon>
        <taxon>Spermatophyta</taxon>
        <taxon>Magnoliopsida</taxon>
        <taxon>Liliopsida</taxon>
        <taxon>Araceae</taxon>
        <taxon>Lemnoideae</taxon>
        <taxon>Spirodela</taxon>
    </lineage>
</organism>
<feature type="domain" description="NAD-dependent epimerase/dehydratase" evidence="1">
    <location>
        <begin position="93"/>
        <end position="178"/>
    </location>
</feature>
<gene>
    <name evidence="2" type="ORF">SI7747_05005865</name>
</gene>
<reference evidence="2 3" key="1">
    <citation type="submission" date="2019-12" db="EMBL/GenBank/DDBJ databases">
        <authorList>
            <person name="Scholz U."/>
            <person name="Mascher M."/>
            <person name="Fiebig A."/>
        </authorList>
    </citation>
    <scope>NUCLEOTIDE SEQUENCE</scope>
</reference>
<feature type="domain" description="NAD-dependent epimerase/dehydratase" evidence="1">
    <location>
        <begin position="3"/>
        <end position="37"/>
    </location>
</feature>
<dbReference type="Proteomes" id="UP001189122">
    <property type="component" value="Unassembled WGS sequence"/>
</dbReference>